<feature type="binding site" evidence="8">
    <location>
        <position position="62"/>
    </location>
    <ligand>
        <name>NAD(+)</name>
        <dbReference type="ChEBI" id="CHEBI:57540"/>
    </ligand>
</feature>
<feature type="binding site" evidence="8">
    <location>
        <position position="227"/>
    </location>
    <ligand>
        <name>substrate</name>
    </ligand>
</feature>
<dbReference type="PRINTS" id="PR00086">
    <property type="entry name" value="LLDHDRGNASE"/>
</dbReference>
<dbReference type="Gene3D" id="3.90.110.10">
    <property type="entry name" value="Lactate dehydrogenase/glycoside hydrolase, family 4, C-terminal"/>
    <property type="match status" value="1"/>
</dbReference>
<dbReference type="GO" id="GO:0004459">
    <property type="term" value="F:L-lactate dehydrogenase (NAD+) activity"/>
    <property type="evidence" value="ECO:0007669"/>
    <property type="project" value="UniProtKB-UniRule"/>
</dbReference>
<keyword evidence="8" id="KW-0963">Cytoplasm</keyword>
<feature type="binding site" evidence="8">
    <location>
        <begin position="76"/>
        <end position="77"/>
    </location>
    <ligand>
        <name>NAD(+)</name>
        <dbReference type="ChEBI" id="CHEBI:57540"/>
    </ligand>
</feature>
<dbReference type="UniPathway" id="UPA00554">
    <property type="reaction ID" value="UER00611"/>
</dbReference>
<feature type="binding site" evidence="8">
    <location>
        <begin position="115"/>
        <end position="117"/>
    </location>
    <ligand>
        <name>NAD(+)</name>
        <dbReference type="ChEBI" id="CHEBI:57540"/>
    </ligand>
</feature>
<dbReference type="InterPro" id="IPR011304">
    <property type="entry name" value="L-lactate_DH"/>
</dbReference>
<dbReference type="InterPro" id="IPR001557">
    <property type="entry name" value="L-lactate/malate_DH"/>
</dbReference>
<dbReference type="NCBIfam" id="TIGR01771">
    <property type="entry name" value="L-LDH-NAD"/>
    <property type="match status" value="1"/>
</dbReference>
<evidence type="ECO:0000256" key="7">
    <source>
        <dbReference type="ARBA" id="ARBA00049258"/>
    </source>
</evidence>
<evidence type="ECO:0000256" key="3">
    <source>
        <dbReference type="ARBA" id="ARBA00006054"/>
    </source>
</evidence>
<dbReference type="PROSITE" id="PS00064">
    <property type="entry name" value="L_LDH"/>
    <property type="match status" value="1"/>
</dbReference>
<dbReference type="EC" id="1.1.1.27" evidence="4 8"/>
<dbReference type="GO" id="GO:0006096">
    <property type="term" value="P:glycolytic process"/>
    <property type="evidence" value="ECO:0007669"/>
    <property type="project" value="UniProtKB-UniRule"/>
</dbReference>
<feature type="binding site" evidence="8">
    <location>
        <begin position="145"/>
        <end position="148"/>
    </location>
    <ligand>
        <name>substrate</name>
    </ligand>
</feature>
<dbReference type="InterPro" id="IPR018177">
    <property type="entry name" value="L-lactate_DH_AS"/>
</dbReference>
<dbReference type="PIRSF" id="PIRSF000102">
    <property type="entry name" value="Lac_mal_DH"/>
    <property type="match status" value="1"/>
</dbReference>
<comment type="similarity">
    <text evidence="3 8">Belongs to the LDH/MDH superfamily. LDH family.</text>
</comment>
<feature type="binding site" evidence="8">
    <location>
        <position position="150"/>
    </location>
    <ligand>
        <name>beta-D-fructose 1,6-bisphosphate</name>
        <dbReference type="ChEBI" id="CHEBI:32966"/>
        <note>allosteric activator</note>
    </ligand>
</feature>
<feature type="binding site" evidence="8 10">
    <location>
        <position position="32"/>
    </location>
    <ligand>
        <name>NAD(+)</name>
        <dbReference type="ChEBI" id="CHEBI:57540"/>
    </ligand>
</feature>
<evidence type="ECO:0000259" key="12">
    <source>
        <dbReference type="Pfam" id="PF02866"/>
    </source>
</evidence>
<proteinExistence type="inferred from homology"/>
<dbReference type="GO" id="GO:0006089">
    <property type="term" value="P:lactate metabolic process"/>
    <property type="evidence" value="ECO:0007669"/>
    <property type="project" value="TreeGrafter"/>
</dbReference>
<feature type="binding site" evidence="8">
    <location>
        <position position="85"/>
    </location>
    <ligand>
        <name>substrate</name>
    </ligand>
</feature>
<sequence length="310" mass="31409">MKVGIVGAGNVGATAAFAMVTTGAASEIVLVDLNAALAHAQAQDILHATPLSRPVRVRAGAYADLKGAQVVVLSAGVGQRPGETRLELLGRNAKVFGAIIPAVLKAAPEAILLIASNPLDVMTEIAVKISRLPPGRVFGSGTILDSARFRALLGEHLDIAPTSVHAYVLGEHGDSEVLWWSGASAAGLSVADMAAQRGRPLDDAARRRIDAAVRGAAEAIIGGKGATWFGIGGGLARIVQAIRSDEHALLSVSAPTTGIPGLEGVTLSLPRVVGARGIVATLTPALDDDERAALLASAGILKEAAAGLAL</sequence>
<comment type="function">
    <text evidence="1">Catalyzes the reversible oxidation of malate to oxaloacetate.</text>
</comment>
<evidence type="ECO:0000256" key="1">
    <source>
        <dbReference type="ARBA" id="ARBA00003966"/>
    </source>
</evidence>
<comment type="subcellular location">
    <subcellularLocation>
        <location evidence="8">Cytoplasm</location>
    </subcellularLocation>
</comment>
<dbReference type="SUPFAM" id="SSF51735">
    <property type="entry name" value="NAD(P)-binding Rossmann-fold domains"/>
    <property type="match status" value="1"/>
</dbReference>
<feature type="binding site" evidence="8">
    <location>
        <position position="11"/>
    </location>
    <ligand>
        <name>NAD(+)</name>
        <dbReference type="ChEBI" id="CHEBI:57540"/>
    </ligand>
</feature>
<comment type="activity regulation">
    <text evidence="8">Allosterically activated by fructose 1,6-bisphosphate (FBP).</text>
</comment>
<dbReference type="HAMAP" id="MF_00488">
    <property type="entry name" value="Lactate_dehydrog"/>
    <property type="match status" value="1"/>
</dbReference>
<feature type="domain" description="Lactate/malate dehydrogenase N-terminal" evidence="11">
    <location>
        <begin position="1"/>
        <end position="139"/>
    </location>
</feature>
<feature type="binding site" evidence="8">
    <location>
        <position position="79"/>
    </location>
    <ligand>
        <name>substrate</name>
    </ligand>
</feature>
<protein>
    <recommendedName>
        <fullName evidence="4 8">L-lactate dehydrogenase</fullName>
        <shortName evidence="8">L-LDH</shortName>
        <ecNumber evidence="4 8">1.1.1.27</ecNumber>
    </recommendedName>
</protein>
<evidence type="ECO:0000256" key="10">
    <source>
        <dbReference type="PIRSR" id="PIRSR000102-3"/>
    </source>
</evidence>
<gene>
    <name evidence="8 13" type="primary">ldh</name>
    <name evidence="13" type="ORF">KL86APRO_10803</name>
</gene>
<evidence type="ECO:0000256" key="8">
    <source>
        <dbReference type="HAMAP-Rule" id="MF_00488"/>
    </source>
</evidence>
<dbReference type="PANTHER" id="PTHR43128">
    <property type="entry name" value="L-2-HYDROXYCARBOXYLATE DEHYDROGENASE (NAD(P)(+))"/>
    <property type="match status" value="1"/>
</dbReference>
<dbReference type="Gene3D" id="3.40.50.720">
    <property type="entry name" value="NAD(P)-binding Rossmann-like Domain"/>
    <property type="match status" value="1"/>
</dbReference>
<comment type="pathway">
    <text evidence="2 8">Fermentation; pyruvate fermentation to lactate; (S)-lactate from pyruvate: step 1/1.</text>
</comment>
<keyword evidence="8" id="KW-0021">Allosteric enzyme</keyword>
<feature type="binding site" evidence="8">
    <location>
        <position position="140"/>
    </location>
    <ligand>
        <name>NAD(+)</name>
        <dbReference type="ChEBI" id="CHEBI:57540"/>
    </ligand>
</feature>
<comment type="caution">
    <text evidence="8">Lacks conserved residue(s) required for the propagation of feature annotation.</text>
</comment>
<reference evidence="13" key="1">
    <citation type="submission" date="2016-04" db="EMBL/GenBank/DDBJ databases">
        <authorList>
            <person name="Evans L.H."/>
            <person name="Alamgir A."/>
            <person name="Owens N."/>
            <person name="Weber N.D."/>
            <person name="Virtaneva K."/>
            <person name="Barbian K."/>
            <person name="Babar A."/>
            <person name="Rosenke K."/>
        </authorList>
    </citation>
    <scope>NUCLEOTIDE SEQUENCE</scope>
    <source>
        <strain evidence="13">86</strain>
    </source>
</reference>
<comment type="function">
    <text evidence="8">Catalyzes the conversion of lactate to pyruvate.</text>
</comment>
<evidence type="ECO:0000259" key="11">
    <source>
        <dbReference type="Pfam" id="PF00056"/>
    </source>
</evidence>
<evidence type="ECO:0000256" key="4">
    <source>
        <dbReference type="ARBA" id="ARBA00012967"/>
    </source>
</evidence>
<name>A0A212JBK2_9PROT</name>
<dbReference type="Pfam" id="PF00056">
    <property type="entry name" value="Ldh_1_N"/>
    <property type="match status" value="1"/>
</dbReference>
<dbReference type="InterPro" id="IPR015955">
    <property type="entry name" value="Lactate_DH/Glyco_Ohase_4_C"/>
</dbReference>
<dbReference type="Pfam" id="PF02866">
    <property type="entry name" value="Ldh_1_C"/>
    <property type="match status" value="1"/>
</dbReference>
<feature type="active site" description="Proton acceptor" evidence="8 9">
    <location>
        <position position="172"/>
    </location>
</feature>
<dbReference type="GO" id="GO:0005737">
    <property type="term" value="C:cytoplasm"/>
    <property type="evidence" value="ECO:0007669"/>
    <property type="project" value="UniProtKB-SubCell"/>
</dbReference>
<evidence type="ECO:0000256" key="6">
    <source>
        <dbReference type="ARBA" id="ARBA00023027"/>
    </source>
</evidence>
<evidence type="ECO:0000256" key="5">
    <source>
        <dbReference type="ARBA" id="ARBA00023002"/>
    </source>
</evidence>
<evidence type="ECO:0000256" key="2">
    <source>
        <dbReference type="ARBA" id="ARBA00004843"/>
    </source>
</evidence>
<dbReference type="InterPro" id="IPR022383">
    <property type="entry name" value="Lactate/malate_DH_C"/>
</dbReference>
<evidence type="ECO:0000256" key="9">
    <source>
        <dbReference type="PIRSR" id="PIRSR000102-1"/>
    </source>
</evidence>
<keyword evidence="6 8" id="KW-0520">NAD</keyword>
<dbReference type="AlphaFoldDB" id="A0A212JBK2"/>
<dbReference type="EMBL" id="FLUO01000001">
    <property type="protein sequence ID" value="SBV96782.1"/>
    <property type="molecule type" value="Genomic_DNA"/>
</dbReference>
<comment type="catalytic activity">
    <reaction evidence="7 8">
        <text>(S)-lactate + NAD(+) = pyruvate + NADH + H(+)</text>
        <dbReference type="Rhea" id="RHEA:23444"/>
        <dbReference type="ChEBI" id="CHEBI:15361"/>
        <dbReference type="ChEBI" id="CHEBI:15378"/>
        <dbReference type="ChEBI" id="CHEBI:16651"/>
        <dbReference type="ChEBI" id="CHEBI:57540"/>
        <dbReference type="ChEBI" id="CHEBI:57945"/>
        <dbReference type="EC" id="1.1.1.27"/>
    </reaction>
</comment>
<dbReference type="InterPro" id="IPR036291">
    <property type="entry name" value="NAD(P)-bd_dom_sf"/>
</dbReference>
<dbReference type="PANTHER" id="PTHR43128:SF16">
    <property type="entry name" value="L-LACTATE DEHYDROGENASE"/>
    <property type="match status" value="1"/>
</dbReference>
<dbReference type="InterPro" id="IPR001236">
    <property type="entry name" value="Lactate/malate_DH_N"/>
</dbReference>
<comment type="subunit">
    <text evidence="8">Homotetramer.</text>
</comment>
<feature type="domain" description="Lactate/malate dehydrogenase C-terminal" evidence="12">
    <location>
        <begin position="142"/>
        <end position="304"/>
    </location>
</feature>
<feature type="binding site" evidence="10">
    <location>
        <begin position="7"/>
        <end position="12"/>
    </location>
    <ligand>
        <name>NAD(+)</name>
        <dbReference type="ChEBI" id="CHEBI:57540"/>
    </ligand>
</feature>
<feature type="binding site" evidence="8">
    <location>
        <position position="165"/>
    </location>
    <ligand>
        <name>beta-D-fructose 1,6-bisphosphate</name>
        <dbReference type="ChEBI" id="CHEBI:32966"/>
        <note>allosteric activator</note>
    </ligand>
</feature>
<accession>A0A212JBK2</accession>
<organism evidence="13">
    <name type="scientific">uncultured Alphaproteobacteria bacterium</name>
    <dbReference type="NCBI Taxonomy" id="91750"/>
    <lineage>
        <taxon>Bacteria</taxon>
        <taxon>Pseudomonadati</taxon>
        <taxon>Pseudomonadota</taxon>
        <taxon>Alphaproteobacteria</taxon>
        <taxon>environmental samples</taxon>
    </lineage>
</organism>
<feature type="binding site" evidence="10">
    <location>
        <position position="92"/>
    </location>
    <ligand>
        <name>NAD(+)</name>
        <dbReference type="ChEBI" id="CHEBI:57540"/>
    </ligand>
</feature>
<feature type="binding site" evidence="8">
    <location>
        <begin position="117"/>
        <end position="120"/>
    </location>
    <ligand>
        <name>substrate</name>
    </ligand>
</feature>
<dbReference type="CDD" id="cd05292">
    <property type="entry name" value="LDH_2"/>
    <property type="match status" value="1"/>
</dbReference>
<evidence type="ECO:0000313" key="13">
    <source>
        <dbReference type="EMBL" id="SBV96782.1"/>
    </source>
</evidence>
<keyword evidence="5 8" id="KW-0560">Oxidoreductase</keyword>
<dbReference type="SUPFAM" id="SSF56327">
    <property type="entry name" value="LDH C-terminal domain-like"/>
    <property type="match status" value="1"/>
</dbReference>